<dbReference type="GO" id="GO:0005743">
    <property type="term" value="C:mitochondrial inner membrane"/>
    <property type="evidence" value="ECO:0007669"/>
    <property type="project" value="UniProtKB-SubCell"/>
</dbReference>
<evidence type="ECO:0000313" key="12">
    <source>
        <dbReference type="Proteomes" id="UP001329430"/>
    </source>
</evidence>
<keyword evidence="5 10" id="KW-0375">Hydrogen ion transport</keyword>
<name>A0AAN7ZK29_9COLE</name>
<dbReference type="AlphaFoldDB" id="A0AAN7ZK29"/>
<gene>
    <name evidence="11" type="ORF">RI129_008265</name>
</gene>
<comment type="subcellular location">
    <subcellularLocation>
        <location evidence="1 10">Mitochondrion inner membrane</location>
    </subcellularLocation>
</comment>
<dbReference type="Gene3D" id="6.10.280.70">
    <property type="match status" value="1"/>
</dbReference>
<keyword evidence="6 10" id="KW-0999">Mitochondrion inner membrane</keyword>
<keyword evidence="12" id="KW-1185">Reference proteome</keyword>
<accession>A0AAN7ZK29</accession>
<evidence type="ECO:0000256" key="5">
    <source>
        <dbReference type="ARBA" id="ARBA00022781"/>
    </source>
</evidence>
<dbReference type="PANTHER" id="PTHR12700">
    <property type="entry name" value="ATP SYNTHASE SUBUNIT D, MITOCHONDRIAL"/>
    <property type="match status" value="1"/>
</dbReference>
<evidence type="ECO:0000313" key="11">
    <source>
        <dbReference type="EMBL" id="KAK5642098.1"/>
    </source>
</evidence>
<comment type="caution">
    <text evidence="11">The sequence shown here is derived from an EMBL/GenBank/DDBJ whole genome shotgun (WGS) entry which is preliminary data.</text>
</comment>
<proteinExistence type="inferred from homology"/>
<protein>
    <recommendedName>
        <fullName evidence="10">ATP synthase subunit d, mitochondrial</fullName>
    </recommendedName>
</protein>
<evidence type="ECO:0000256" key="9">
    <source>
        <dbReference type="ARBA" id="ARBA00023136"/>
    </source>
</evidence>
<evidence type="ECO:0000256" key="2">
    <source>
        <dbReference type="ARBA" id="ARBA00006842"/>
    </source>
</evidence>
<sequence>MASARITKSAINWASIAERVPESQKHLYQQFKSKSDSYLRKATSLPENPPAIDWASYKTRVPVKGMVEDFQRQYEALKVPYPPNPKVAELDALEKETKADIEKFKRESTARAEEYKKQLAHIASLIPFDQMTMEDYRDSYPDTAFDPINKPTFWPHDAESQIVEEEKPSH</sequence>
<dbReference type="InterPro" id="IPR008689">
    <property type="entry name" value="ATP_synth_F0_dsu_mt"/>
</dbReference>
<dbReference type="Pfam" id="PF05873">
    <property type="entry name" value="Mt_ATP-synt_D"/>
    <property type="match status" value="1"/>
</dbReference>
<evidence type="ECO:0000256" key="10">
    <source>
        <dbReference type="PIRNR" id="PIRNR005514"/>
    </source>
</evidence>
<comment type="similarity">
    <text evidence="2 10">Belongs to the ATPase d subunit family.</text>
</comment>
<keyword evidence="8 10" id="KW-0496">Mitochondrion</keyword>
<evidence type="ECO:0000256" key="8">
    <source>
        <dbReference type="ARBA" id="ARBA00023128"/>
    </source>
</evidence>
<dbReference type="PIRSF" id="PIRSF005514">
    <property type="entry name" value="ATPase_F0_D_mt"/>
    <property type="match status" value="1"/>
</dbReference>
<dbReference type="Proteomes" id="UP001329430">
    <property type="component" value="Chromosome 6"/>
</dbReference>
<dbReference type="SUPFAM" id="SSF161065">
    <property type="entry name" value="ATP synthase D chain-like"/>
    <property type="match status" value="1"/>
</dbReference>
<dbReference type="GO" id="GO:0045259">
    <property type="term" value="C:proton-transporting ATP synthase complex"/>
    <property type="evidence" value="ECO:0007669"/>
    <property type="project" value="UniProtKB-KW"/>
</dbReference>
<evidence type="ECO:0000256" key="6">
    <source>
        <dbReference type="ARBA" id="ARBA00022792"/>
    </source>
</evidence>
<reference evidence="11 12" key="1">
    <citation type="journal article" date="2024" name="Insects">
        <title>An Improved Chromosome-Level Genome Assembly of the Firefly Pyrocoelia pectoralis.</title>
        <authorList>
            <person name="Fu X."/>
            <person name="Meyer-Rochow V.B."/>
            <person name="Ballantyne L."/>
            <person name="Zhu X."/>
        </authorList>
    </citation>
    <scope>NUCLEOTIDE SEQUENCE [LARGE SCALE GENOMIC DNA]</scope>
    <source>
        <strain evidence="11">XCY_ONT2</strain>
    </source>
</reference>
<keyword evidence="7 10" id="KW-0406">Ion transport</keyword>
<dbReference type="GO" id="GO:0015078">
    <property type="term" value="F:proton transmembrane transporter activity"/>
    <property type="evidence" value="ECO:0007669"/>
    <property type="project" value="InterPro"/>
</dbReference>
<evidence type="ECO:0000256" key="7">
    <source>
        <dbReference type="ARBA" id="ARBA00023065"/>
    </source>
</evidence>
<evidence type="ECO:0000256" key="1">
    <source>
        <dbReference type="ARBA" id="ARBA00004273"/>
    </source>
</evidence>
<organism evidence="11 12">
    <name type="scientific">Pyrocoelia pectoralis</name>
    <dbReference type="NCBI Taxonomy" id="417401"/>
    <lineage>
        <taxon>Eukaryota</taxon>
        <taxon>Metazoa</taxon>
        <taxon>Ecdysozoa</taxon>
        <taxon>Arthropoda</taxon>
        <taxon>Hexapoda</taxon>
        <taxon>Insecta</taxon>
        <taxon>Pterygota</taxon>
        <taxon>Neoptera</taxon>
        <taxon>Endopterygota</taxon>
        <taxon>Coleoptera</taxon>
        <taxon>Polyphaga</taxon>
        <taxon>Elateriformia</taxon>
        <taxon>Elateroidea</taxon>
        <taxon>Lampyridae</taxon>
        <taxon>Lampyrinae</taxon>
        <taxon>Pyrocoelia</taxon>
    </lineage>
</organism>
<dbReference type="InterPro" id="IPR036228">
    <property type="entry name" value="ATP_synth_F0_dsu_sf_mt"/>
</dbReference>
<keyword evidence="3 10" id="KW-0813">Transport</keyword>
<dbReference type="EMBL" id="JAVRBK010000006">
    <property type="protein sequence ID" value="KAK5642098.1"/>
    <property type="molecule type" value="Genomic_DNA"/>
</dbReference>
<evidence type="ECO:0000256" key="3">
    <source>
        <dbReference type="ARBA" id="ARBA00022448"/>
    </source>
</evidence>
<dbReference type="GO" id="GO:0015986">
    <property type="term" value="P:proton motive force-driven ATP synthesis"/>
    <property type="evidence" value="ECO:0007669"/>
    <property type="project" value="UniProtKB-UniRule"/>
</dbReference>
<keyword evidence="4" id="KW-0138">CF(0)</keyword>
<evidence type="ECO:0000256" key="4">
    <source>
        <dbReference type="ARBA" id="ARBA00022547"/>
    </source>
</evidence>
<comment type="function">
    <text evidence="10">Mitochondrial membrane ATP synthase (F(1)F(0) ATP synthase or Complex V) produces ATP from ADP in the presence of a proton gradient across the membrane which is generated by electron transport complexes of the respiratory chain. F-type ATPases consist of two structural domains, F(1) - containing the extramembraneous catalytic core, and F(0) - containing the membrane proton channel, linked together by a central stalk and a peripheral stalk. During catalysis, ATP synthesis in the catalytic domain of F(1) is coupled via a rotary mechanism of the central stalk subunits to proton translocation.</text>
</comment>
<keyword evidence="9 10" id="KW-0472">Membrane</keyword>